<dbReference type="InterPro" id="IPR001017">
    <property type="entry name" value="DH_E1"/>
</dbReference>
<evidence type="ECO:0000256" key="3">
    <source>
        <dbReference type="ARBA" id="ARBA00023052"/>
    </source>
</evidence>
<dbReference type="GO" id="GO:0006086">
    <property type="term" value="P:pyruvate decarboxylation to acetyl-CoA"/>
    <property type="evidence" value="ECO:0007669"/>
    <property type="project" value="TreeGrafter"/>
</dbReference>
<keyword evidence="2" id="KW-0560">Oxidoreductase</keyword>
<keyword evidence="5" id="KW-0670">Pyruvate</keyword>
<accession>A0A1C5GAX4</accession>
<evidence type="ECO:0000256" key="1">
    <source>
        <dbReference type="ARBA" id="ARBA00001964"/>
    </source>
</evidence>
<proteinExistence type="predicted"/>
<evidence type="ECO:0000313" key="6">
    <source>
        <dbReference type="Proteomes" id="UP000198251"/>
    </source>
</evidence>
<dbReference type="Pfam" id="PF00676">
    <property type="entry name" value="E1_dh"/>
    <property type="match status" value="1"/>
</dbReference>
<dbReference type="PANTHER" id="PTHR11516:SF2">
    <property type="entry name" value="PYRUVATE DEHYDROGENASE ALPHA SUBUNIT"/>
    <property type="match status" value="1"/>
</dbReference>
<keyword evidence="6" id="KW-1185">Reference proteome</keyword>
<dbReference type="InterPro" id="IPR029061">
    <property type="entry name" value="THDP-binding"/>
</dbReference>
<organism evidence="5 6">
    <name type="scientific">Micromonospora echinofusca</name>
    <dbReference type="NCBI Taxonomy" id="47858"/>
    <lineage>
        <taxon>Bacteria</taxon>
        <taxon>Bacillati</taxon>
        <taxon>Actinomycetota</taxon>
        <taxon>Actinomycetes</taxon>
        <taxon>Micromonosporales</taxon>
        <taxon>Micromonosporaceae</taxon>
        <taxon>Micromonospora</taxon>
    </lineage>
</organism>
<evidence type="ECO:0000256" key="2">
    <source>
        <dbReference type="ARBA" id="ARBA00023002"/>
    </source>
</evidence>
<name>A0A1C5GAX4_MICEH</name>
<keyword evidence="3" id="KW-0786">Thiamine pyrophosphate</keyword>
<dbReference type="GO" id="GO:0016624">
    <property type="term" value="F:oxidoreductase activity, acting on the aldehyde or oxo group of donors, disulfide as acceptor"/>
    <property type="evidence" value="ECO:0007669"/>
    <property type="project" value="InterPro"/>
</dbReference>
<dbReference type="AlphaFoldDB" id="A0A1C5GAX4"/>
<dbReference type="CDD" id="cd02000">
    <property type="entry name" value="TPP_E1_PDC_ADC_BCADC"/>
    <property type="match status" value="1"/>
</dbReference>
<dbReference type="EMBL" id="LT607733">
    <property type="protein sequence ID" value="SCG17039.1"/>
    <property type="molecule type" value="Genomic_DNA"/>
</dbReference>
<protein>
    <submittedName>
        <fullName evidence="5">Pyruvate dehydrogenase E1 component alpha subunit</fullName>
    </submittedName>
</protein>
<dbReference type="Gene3D" id="3.40.50.970">
    <property type="match status" value="1"/>
</dbReference>
<dbReference type="SUPFAM" id="SSF52518">
    <property type="entry name" value="Thiamin diphosphate-binding fold (THDP-binding)"/>
    <property type="match status" value="1"/>
</dbReference>
<dbReference type="GeneID" id="95803087"/>
<comment type="cofactor">
    <cofactor evidence="1">
        <name>thiamine diphosphate</name>
        <dbReference type="ChEBI" id="CHEBI:58937"/>
    </cofactor>
</comment>
<dbReference type="GO" id="GO:0000287">
    <property type="term" value="F:magnesium ion binding"/>
    <property type="evidence" value="ECO:0007669"/>
    <property type="project" value="UniProtKB-ARBA"/>
</dbReference>
<gene>
    <name evidence="5" type="ORF">GA0070610_3343</name>
</gene>
<dbReference type="InterPro" id="IPR050642">
    <property type="entry name" value="PDH_E1_Alpha_Subunit"/>
</dbReference>
<evidence type="ECO:0000259" key="4">
    <source>
        <dbReference type="Pfam" id="PF00676"/>
    </source>
</evidence>
<dbReference type="PANTHER" id="PTHR11516">
    <property type="entry name" value="PYRUVATE DEHYDROGENASE E1 COMPONENT, ALPHA SUBUNIT BACTERIAL AND ORGANELLAR"/>
    <property type="match status" value="1"/>
</dbReference>
<evidence type="ECO:0000313" key="5">
    <source>
        <dbReference type="EMBL" id="SCG17039.1"/>
    </source>
</evidence>
<dbReference type="Proteomes" id="UP000198251">
    <property type="component" value="Chromosome I"/>
</dbReference>
<dbReference type="RefSeq" id="WP_089000844.1">
    <property type="nucleotide sequence ID" value="NZ_JBFAAC010000016.1"/>
</dbReference>
<feature type="domain" description="Dehydrogenase E1 component" evidence="4">
    <location>
        <begin position="17"/>
        <end position="254"/>
    </location>
</feature>
<reference evidence="5 6" key="1">
    <citation type="submission" date="2016-06" db="EMBL/GenBank/DDBJ databases">
        <authorList>
            <person name="Kjaerup R.B."/>
            <person name="Dalgaard T.S."/>
            <person name="Juul-Madsen H.R."/>
        </authorList>
    </citation>
    <scope>NUCLEOTIDE SEQUENCE [LARGE SCALE GENOMIC DNA]</scope>
    <source>
        <strain evidence="5 6">DSM 43913</strain>
    </source>
</reference>
<sequence>MRESRLRPLADSTLGAMLSIRRFEYAVLDLLGRGLIPGTSHTCLGQEYVPVVVESLLCPDDEVFSNHRGHGHFLARYDDPAGLLAELAGREGALCGGMGGSQHIRRPGFMSTGIQGQLVPVAVGTAFDMRRTGTNSISVVYVGDGTWGEGVVYEALNLAALWRVPMVVVVEHNGIAQSTPTSAQMAGSVADRCAAFGIRHVEVTGIDVDAIRASLAPLVAAVRHDGSPLVVEFDTVRLGPHSKGDDTRTPAELEALAGRDWYPHYRAAFPEQVDRLDAAATGKIRDVVESVLARPLIGAGHG</sequence>